<dbReference type="Proteomes" id="UP001604336">
    <property type="component" value="Unassembled WGS sequence"/>
</dbReference>
<gene>
    <name evidence="2" type="ORF">Adt_15804</name>
</gene>
<evidence type="ECO:0000313" key="2">
    <source>
        <dbReference type="EMBL" id="KAL2519557.1"/>
    </source>
</evidence>
<feature type="compositionally biased region" description="Basic and acidic residues" evidence="1">
    <location>
        <begin position="144"/>
        <end position="154"/>
    </location>
</feature>
<keyword evidence="3" id="KW-1185">Reference proteome</keyword>
<name>A0ABD1U3J0_9LAMI</name>
<dbReference type="AlphaFoldDB" id="A0ABD1U3J0"/>
<feature type="region of interest" description="Disordered" evidence="1">
    <location>
        <begin position="131"/>
        <end position="154"/>
    </location>
</feature>
<dbReference type="EMBL" id="JBFOLK010000004">
    <property type="protein sequence ID" value="KAL2519557.1"/>
    <property type="molecule type" value="Genomic_DNA"/>
</dbReference>
<comment type="caution">
    <text evidence="2">The sequence shown here is derived from an EMBL/GenBank/DDBJ whole genome shotgun (WGS) entry which is preliminary data.</text>
</comment>
<sequence length="154" mass="17619">MWPSRLHKKSYVTPQSIISPFKLTVQAVECGQAISQEVICHAAIHHLSFQADSAGSRMWTSRLHKKSLSHRNTPFLRSSLQRRQPNVAKLIAQEAVCHATIHHFSFRPSSWLHFVQIWKCNIILVKMSGGSNHGYKNRSKPPRSTREPVNRPVH</sequence>
<proteinExistence type="predicted"/>
<protein>
    <submittedName>
        <fullName evidence="2">Uncharacterized protein</fullName>
    </submittedName>
</protein>
<evidence type="ECO:0000313" key="3">
    <source>
        <dbReference type="Proteomes" id="UP001604336"/>
    </source>
</evidence>
<accession>A0ABD1U3J0</accession>
<organism evidence="2 3">
    <name type="scientific">Abeliophyllum distichum</name>
    <dbReference type="NCBI Taxonomy" id="126358"/>
    <lineage>
        <taxon>Eukaryota</taxon>
        <taxon>Viridiplantae</taxon>
        <taxon>Streptophyta</taxon>
        <taxon>Embryophyta</taxon>
        <taxon>Tracheophyta</taxon>
        <taxon>Spermatophyta</taxon>
        <taxon>Magnoliopsida</taxon>
        <taxon>eudicotyledons</taxon>
        <taxon>Gunneridae</taxon>
        <taxon>Pentapetalae</taxon>
        <taxon>asterids</taxon>
        <taxon>lamiids</taxon>
        <taxon>Lamiales</taxon>
        <taxon>Oleaceae</taxon>
        <taxon>Forsythieae</taxon>
        <taxon>Abeliophyllum</taxon>
    </lineage>
</organism>
<reference evidence="3" key="1">
    <citation type="submission" date="2024-07" db="EMBL/GenBank/DDBJ databases">
        <title>Two chromosome-level genome assemblies of Korean endemic species Abeliophyllum distichum and Forsythia ovata (Oleaceae).</title>
        <authorList>
            <person name="Jang H."/>
        </authorList>
    </citation>
    <scope>NUCLEOTIDE SEQUENCE [LARGE SCALE GENOMIC DNA]</scope>
</reference>
<evidence type="ECO:0000256" key="1">
    <source>
        <dbReference type="SAM" id="MobiDB-lite"/>
    </source>
</evidence>